<organism evidence="1 2">
    <name type="scientific">Methanofollis aquaemaris</name>
    <dbReference type="NCBI Taxonomy" id="126734"/>
    <lineage>
        <taxon>Archaea</taxon>
        <taxon>Methanobacteriati</taxon>
        <taxon>Methanobacteriota</taxon>
        <taxon>Stenosarchaea group</taxon>
        <taxon>Methanomicrobia</taxon>
        <taxon>Methanomicrobiales</taxon>
        <taxon>Methanomicrobiaceae</taxon>
        <taxon>Methanofollis</taxon>
    </lineage>
</organism>
<proteinExistence type="predicted"/>
<name>A0A8A3S6P0_9EURY</name>
<dbReference type="Proteomes" id="UP001042704">
    <property type="component" value="Chromosome"/>
</dbReference>
<sequence>MGKFLESIIGRSASPRQDDYMDLDLSTFEGANDDEPASMYVKVAQITDLKDTPRVKDEVYNGNLVIVDITRLKLDKIMYERVLKDLREVASDVKGDIIGLGEQQYVIITPMSVRISREKIGGL</sequence>
<dbReference type="Pfam" id="PF04472">
    <property type="entry name" value="SepF"/>
    <property type="match status" value="1"/>
</dbReference>
<dbReference type="GeneID" id="76424466"/>
<dbReference type="EMBL" id="CP036172">
    <property type="protein sequence ID" value="QSZ67603.1"/>
    <property type="molecule type" value="Genomic_DNA"/>
</dbReference>
<dbReference type="RefSeq" id="WP_265580504.1">
    <property type="nucleotide sequence ID" value="NZ_CP036172.1"/>
</dbReference>
<dbReference type="PIRSF" id="PIRSF019313">
    <property type="entry name" value="UCP019313"/>
    <property type="match status" value="1"/>
</dbReference>
<keyword evidence="2" id="KW-1185">Reference proteome</keyword>
<evidence type="ECO:0000313" key="1">
    <source>
        <dbReference type="EMBL" id="QSZ67603.1"/>
    </source>
</evidence>
<protein>
    <submittedName>
        <fullName evidence="1">DUF552 domain-containing protein</fullName>
    </submittedName>
</protein>
<reference evidence="1" key="1">
    <citation type="journal article" date="2001" name="Int. J. Syst. Evol. Microbiol.">
        <title>Methanofollis aquaemaris sp. nov., a methanogen isolated from an aquaculture fish pond.</title>
        <authorList>
            <person name="Lai M.C."/>
            <person name="Chen S.C."/>
        </authorList>
    </citation>
    <scope>NUCLEOTIDE SEQUENCE</scope>
    <source>
        <strain evidence="1">N2F9704</strain>
    </source>
</reference>
<dbReference type="Gene3D" id="3.30.110.150">
    <property type="entry name" value="SepF-like protein"/>
    <property type="match status" value="1"/>
</dbReference>
<dbReference type="AlphaFoldDB" id="A0A8A3S6P0"/>
<dbReference type="InterPro" id="IPR038594">
    <property type="entry name" value="SepF-like_sf"/>
</dbReference>
<dbReference type="KEGG" id="maqe:RJ40_08825"/>
<dbReference type="InterPro" id="IPR012426">
    <property type="entry name" value="SepF_arc"/>
</dbReference>
<reference evidence="1" key="2">
    <citation type="submission" date="2019-02" db="EMBL/GenBank/DDBJ databases">
        <authorList>
            <person name="Chen S.-C."/>
            <person name="Chien H.-H."/>
            <person name="Lai M.-C."/>
        </authorList>
    </citation>
    <scope>NUCLEOTIDE SEQUENCE</scope>
    <source>
        <strain evidence="1">N2F9704</strain>
    </source>
</reference>
<gene>
    <name evidence="1" type="ORF">RJ40_08825</name>
</gene>
<evidence type="ECO:0000313" key="2">
    <source>
        <dbReference type="Proteomes" id="UP001042704"/>
    </source>
</evidence>
<dbReference type="InterPro" id="IPR007561">
    <property type="entry name" value="Cell_div_SepF/SepF-rel"/>
</dbReference>
<accession>A0A8A3S6P0</accession>